<dbReference type="EMBL" id="UINC01073792">
    <property type="protein sequence ID" value="SVC10441.1"/>
    <property type="molecule type" value="Genomic_DNA"/>
</dbReference>
<evidence type="ECO:0008006" key="3">
    <source>
        <dbReference type="Google" id="ProtNLM"/>
    </source>
</evidence>
<proteinExistence type="predicted"/>
<dbReference type="PANTHER" id="PTHR36566">
    <property type="entry name" value="NICKEL INSERTION PROTEIN-RELATED"/>
    <property type="match status" value="1"/>
</dbReference>
<keyword evidence="1" id="KW-0533">Nickel</keyword>
<dbReference type="PANTHER" id="PTHR36566:SF1">
    <property type="entry name" value="PYRIDINIUM-3,5-BISTHIOCARBOXYLIC ACID MONONUCLEOTIDE NICKEL INSERTION PROTEIN"/>
    <property type="match status" value="1"/>
</dbReference>
<feature type="non-terminal residue" evidence="2">
    <location>
        <position position="73"/>
    </location>
</feature>
<gene>
    <name evidence="2" type="ORF">METZ01_LOCUS263295</name>
</gene>
<protein>
    <recommendedName>
        <fullName evidence="3">TIGR00299 family protein</fullName>
    </recommendedName>
</protein>
<accession>A0A382JIE7</accession>
<name>A0A382JIE7_9ZZZZ</name>
<evidence type="ECO:0000313" key="2">
    <source>
        <dbReference type="EMBL" id="SVC10441.1"/>
    </source>
</evidence>
<dbReference type="InterPro" id="IPR002822">
    <property type="entry name" value="Ni_insertion"/>
</dbReference>
<reference evidence="2" key="1">
    <citation type="submission" date="2018-05" db="EMBL/GenBank/DDBJ databases">
        <authorList>
            <person name="Lanie J.A."/>
            <person name="Ng W.-L."/>
            <person name="Kazmierczak K.M."/>
            <person name="Andrzejewski T.M."/>
            <person name="Davidsen T.M."/>
            <person name="Wayne K.J."/>
            <person name="Tettelin H."/>
            <person name="Glass J.I."/>
            <person name="Rusch D."/>
            <person name="Podicherti R."/>
            <person name="Tsui H.-C.T."/>
            <person name="Winkler M.E."/>
        </authorList>
    </citation>
    <scope>NUCLEOTIDE SEQUENCE</scope>
</reference>
<sequence length="73" mass="7985">VKSLRAAYFDCYSGISGDMILGALVDLGVDPGKIRKALKTLDFKGYKLKTSRVQRGRIVGTKAQISLTKSRHS</sequence>
<dbReference type="Pfam" id="PF01969">
    <property type="entry name" value="Ni_insertion"/>
    <property type="match status" value="1"/>
</dbReference>
<evidence type="ECO:0000256" key="1">
    <source>
        <dbReference type="ARBA" id="ARBA00022596"/>
    </source>
</evidence>
<organism evidence="2">
    <name type="scientific">marine metagenome</name>
    <dbReference type="NCBI Taxonomy" id="408172"/>
    <lineage>
        <taxon>unclassified sequences</taxon>
        <taxon>metagenomes</taxon>
        <taxon>ecological metagenomes</taxon>
    </lineage>
</organism>
<dbReference type="AlphaFoldDB" id="A0A382JIE7"/>
<feature type="non-terminal residue" evidence="2">
    <location>
        <position position="1"/>
    </location>
</feature>